<name>A0AAD1R9Z2_PELCU</name>
<sequence>MKSCIDEITEHHNNLTDQHEAFLKEFKSLKVKPTDLEERSHRNVKMMDISEEIKQQAYIQAFLRALPPEGSNKPVILDRAHHLLRSPK</sequence>
<accession>A0AAD1R9Z2</accession>
<keyword evidence="2" id="KW-1185">Reference proteome</keyword>
<reference evidence="1" key="1">
    <citation type="submission" date="2022-03" db="EMBL/GenBank/DDBJ databases">
        <authorList>
            <person name="Alioto T."/>
            <person name="Alioto T."/>
            <person name="Gomez Garrido J."/>
        </authorList>
    </citation>
    <scope>NUCLEOTIDE SEQUENCE</scope>
</reference>
<dbReference type="Proteomes" id="UP001295444">
    <property type="component" value="Chromosome 02"/>
</dbReference>
<organism evidence="1 2">
    <name type="scientific">Pelobates cultripes</name>
    <name type="common">Western spadefoot toad</name>
    <dbReference type="NCBI Taxonomy" id="61616"/>
    <lineage>
        <taxon>Eukaryota</taxon>
        <taxon>Metazoa</taxon>
        <taxon>Chordata</taxon>
        <taxon>Craniata</taxon>
        <taxon>Vertebrata</taxon>
        <taxon>Euteleostomi</taxon>
        <taxon>Amphibia</taxon>
        <taxon>Batrachia</taxon>
        <taxon>Anura</taxon>
        <taxon>Pelobatoidea</taxon>
        <taxon>Pelobatidae</taxon>
        <taxon>Pelobates</taxon>
    </lineage>
</organism>
<proteinExistence type="predicted"/>
<evidence type="ECO:0000313" key="2">
    <source>
        <dbReference type="Proteomes" id="UP001295444"/>
    </source>
</evidence>
<gene>
    <name evidence="1" type="ORF">PECUL_23A026718</name>
</gene>
<dbReference type="EMBL" id="OW240913">
    <property type="protein sequence ID" value="CAH2245960.1"/>
    <property type="molecule type" value="Genomic_DNA"/>
</dbReference>
<protein>
    <submittedName>
        <fullName evidence="1">Uncharacterized protein</fullName>
    </submittedName>
</protein>
<evidence type="ECO:0000313" key="1">
    <source>
        <dbReference type="EMBL" id="CAH2245960.1"/>
    </source>
</evidence>
<dbReference type="AlphaFoldDB" id="A0AAD1R9Z2"/>